<evidence type="ECO:0000313" key="3">
    <source>
        <dbReference type="EMBL" id="JAT47115.1"/>
    </source>
</evidence>
<feature type="chain" id="PRO_5008899779" evidence="2">
    <location>
        <begin position="28"/>
        <end position="199"/>
    </location>
</feature>
<dbReference type="EMBL" id="GDJX01020821">
    <property type="protein sequence ID" value="JAT47115.1"/>
    <property type="molecule type" value="Transcribed_RNA"/>
</dbReference>
<evidence type="ECO:0000256" key="2">
    <source>
        <dbReference type="SAM" id="SignalP"/>
    </source>
</evidence>
<feature type="non-terminal residue" evidence="3">
    <location>
        <position position="199"/>
    </location>
</feature>
<protein>
    <submittedName>
        <fullName evidence="3">DNA-directed RNA polymerase II subunit RPB1</fullName>
    </submittedName>
</protein>
<organism evidence="3">
    <name type="scientific">Anthurium amnicola</name>
    <dbReference type="NCBI Taxonomy" id="1678845"/>
    <lineage>
        <taxon>Eukaryota</taxon>
        <taxon>Viridiplantae</taxon>
        <taxon>Streptophyta</taxon>
        <taxon>Embryophyta</taxon>
        <taxon>Tracheophyta</taxon>
        <taxon>Spermatophyta</taxon>
        <taxon>Magnoliopsida</taxon>
        <taxon>Liliopsida</taxon>
        <taxon>Araceae</taxon>
        <taxon>Pothoideae</taxon>
        <taxon>Potheae</taxon>
        <taxon>Anthurium</taxon>
    </lineage>
</organism>
<dbReference type="PANTHER" id="PTHR33450">
    <property type="entry name" value="EMB|CAB67623.1-RELATED"/>
    <property type="match status" value="1"/>
</dbReference>
<keyword evidence="3" id="KW-0240">DNA-directed RNA polymerase</keyword>
<proteinExistence type="predicted"/>
<feature type="region of interest" description="Disordered" evidence="1">
    <location>
        <begin position="166"/>
        <end position="199"/>
    </location>
</feature>
<reference evidence="3" key="1">
    <citation type="submission" date="2015-07" db="EMBL/GenBank/DDBJ databases">
        <title>Transcriptome Assembly of Anthurium amnicola.</title>
        <authorList>
            <person name="Suzuki J."/>
        </authorList>
    </citation>
    <scope>NUCLEOTIDE SEQUENCE</scope>
</reference>
<feature type="non-terminal residue" evidence="3">
    <location>
        <position position="1"/>
    </location>
</feature>
<dbReference type="PANTHER" id="PTHR33450:SF12">
    <property type="entry name" value="COTTON FIBER PROTEIN"/>
    <property type="match status" value="1"/>
</dbReference>
<name>A0A1D1XXK8_9ARAE</name>
<gene>
    <name evidence="3" type="primary">RPO21_1</name>
    <name evidence="3" type="ORF">g.19595</name>
</gene>
<dbReference type="AlphaFoldDB" id="A0A1D1XXK8"/>
<feature type="signal peptide" evidence="2">
    <location>
        <begin position="1"/>
        <end position="27"/>
    </location>
</feature>
<feature type="compositionally biased region" description="Acidic residues" evidence="1">
    <location>
        <begin position="182"/>
        <end position="193"/>
    </location>
</feature>
<sequence>LSLSLSLRERKYILLILLVLQISPLSSQRDTPSLFSCILMPKLSFSSSSAGSSHHLIESLPPWLLSTLRAAKMKGKASGFLKHVVSLLVSVVKAKSVAVKSKTSAIKTRLIVFGLLRNKKALMSTISHKIHALMGQDKEGSAAAAHDNNKAIVLYGGIANEAPPDVTPTGMLEWGESRAGAIEEDDEEEDDGYPDLRHS</sequence>
<keyword evidence="2" id="KW-0732">Signal</keyword>
<dbReference type="GO" id="GO:0000428">
    <property type="term" value="C:DNA-directed RNA polymerase complex"/>
    <property type="evidence" value="ECO:0007669"/>
    <property type="project" value="UniProtKB-KW"/>
</dbReference>
<evidence type="ECO:0000256" key="1">
    <source>
        <dbReference type="SAM" id="MobiDB-lite"/>
    </source>
</evidence>
<accession>A0A1D1XXK8</accession>
<keyword evidence="3" id="KW-0804">Transcription</keyword>